<keyword evidence="5" id="KW-0227">DNA damage</keyword>
<dbReference type="SMART" id="SM00898">
    <property type="entry name" value="Fapy_DNA_glyco"/>
    <property type="match status" value="1"/>
</dbReference>
<feature type="region of interest" description="Disordered" evidence="15">
    <location>
        <begin position="86"/>
        <end position="122"/>
    </location>
</feature>
<evidence type="ECO:0000256" key="15">
    <source>
        <dbReference type="SAM" id="MobiDB-lite"/>
    </source>
</evidence>
<evidence type="ECO:0000256" key="14">
    <source>
        <dbReference type="PROSITE-ProRule" id="PRU00391"/>
    </source>
</evidence>
<feature type="domain" description="FPG-type" evidence="16">
    <location>
        <begin position="319"/>
        <end position="353"/>
    </location>
</feature>
<dbReference type="CDD" id="cd08970">
    <property type="entry name" value="AcNei1_N"/>
    <property type="match status" value="1"/>
</dbReference>
<protein>
    <recommendedName>
        <fullName evidence="3">DNA-(apurinic or apyrimidinic site) lyase</fullName>
        <ecNumber evidence="3">4.2.99.18</ecNumber>
    </recommendedName>
</protein>
<dbReference type="EC" id="4.2.99.18" evidence="3"/>
<dbReference type="PANTHER" id="PTHR42697:SF3">
    <property type="entry name" value="ENDONUCLEASE 8 1"/>
    <property type="match status" value="1"/>
</dbReference>
<keyword evidence="13" id="KW-0326">Glycosidase</keyword>
<feature type="domain" description="Formamidopyrimidine-DNA glycosylase catalytic" evidence="17">
    <location>
        <begin position="2"/>
        <end position="89"/>
    </location>
</feature>
<keyword evidence="19" id="KW-1185">Reference proteome</keyword>
<dbReference type="Gene3D" id="3.20.190.10">
    <property type="entry name" value="MutM-like, N-terminal"/>
    <property type="match status" value="1"/>
</dbReference>
<dbReference type="Pfam" id="PF01149">
    <property type="entry name" value="Fapy_DNA_glyco"/>
    <property type="match status" value="1"/>
</dbReference>
<dbReference type="PROSITE" id="PS51066">
    <property type="entry name" value="ZF_FPG_2"/>
    <property type="match status" value="1"/>
</dbReference>
<dbReference type="EMBL" id="JBHSCQ010000010">
    <property type="protein sequence ID" value="MFC4265730.1"/>
    <property type="molecule type" value="Genomic_DNA"/>
</dbReference>
<evidence type="ECO:0000256" key="7">
    <source>
        <dbReference type="ARBA" id="ARBA00022801"/>
    </source>
</evidence>
<dbReference type="InterPro" id="IPR010979">
    <property type="entry name" value="Ribosomal_uS13-like_H2TH"/>
</dbReference>
<gene>
    <name evidence="18" type="ORF">ACFOW9_08960</name>
</gene>
<proteinExistence type="inferred from homology"/>
<evidence type="ECO:0000256" key="5">
    <source>
        <dbReference type="ARBA" id="ARBA00022763"/>
    </source>
</evidence>
<comment type="caution">
    <text evidence="18">The sequence shown here is derived from an EMBL/GenBank/DDBJ whole genome shotgun (WGS) entry which is preliminary data.</text>
</comment>
<dbReference type="RefSeq" id="WP_230067473.1">
    <property type="nucleotide sequence ID" value="NZ_BAABLL010000004.1"/>
</dbReference>
<dbReference type="SUPFAM" id="SSF57716">
    <property type="entry name" value="Glucocorticoid receptor-like (DNA-binding domain)"/>
    <property type="match status" value="1"/>
</dbReference>
<evidence type="ECO:0000256" key="13">
    <source>
        <dbReference type="ARBA" id="ARBA00023295"/>
    </source>
</evidence>
<dbReference type="Gene3D" id="1.10.8.50">
    <property type="match status" value="1"/>
</dbReference>
<evidence type="ECO:0000256" key="1">
    <source>
        <dbReference type="ARBA" id="ARBA00001947"/>
    </source>
</evidence>
<comment type="similarity">
    <text evidence="2">Belongs to the FPG family.</text>
</comment>
<evidence type="ECO:0000256" key="12">
    <source>
        <dbReference type="ARBA" id="ARBA00023268"/>
    </source>
</evidence>
<evidence type="ECO:0000256" key="8">
    <source>
        <dbReference type="ARBA" id="ARBA00022833"/>
    </source>
</evidence>
<evidence type="ECO:0000259" key="16">
    <source>
        <dbReference type="PROSITE" id="PS51066"/>
    </source>
</evidence>
<evidence type="ECO:0000256" key="6">
    <source>
        <dbReference type="ARBA" id="ARBA00022771"/>
    </source>
</evidence>
<evidence type="ECO:0000256" key="10">
    <source>
        <dbReference type="ARBA" id="ARBA00023204"/>
    </source>
</evidence>
<keyword evidence="9" id="KW-0238">DNA-binding</keyword>
<evidence type="ECO:0000256" key="9">
    <source>
        <dbReference type="ARBA" id="ARBA00023125"/>
    </source>
</evidence>
<organism evidence="18 19">
    <name type="scientific">Arthrobacter cryoconiti</name>
    <dbReference type="NCBI Taxonomy" id="748907"/>
    <lineage>
        <taxon>Bacteria</taxon>
        <taxon>Bacillati</taxon>
        <taxon>Actinomycetota</taxon>
        <taxon>Actinomycetes</taxon>
        <taxon>Micrococcales</taxon>
        <taxon>Micrococcaceae</taxon>
        <taxon>Arthrobacter</taxon>
    </lineage>
</organism>
<accession>A0ABV8QZR8</accession>
<evidence type="ECO:0000256" key="3">
    <source>
        <dbReference type="ARBA" id="ARBA00012720"/>
    </source>
</evidence>
<evidence type="ECO:0000313" key="18">
    <source>
        <dbReference type="EMBL" id="MFC4265730.1"/>
    </source>
</evidence>
<comment type="cofactor">
    <cofactor evidence="1">
        <name>Zn(2+)</name>
        <dbReference type="ChEBI" id="CHEBI:29105"/>
    </cofactor>
</comment>
<dbReference type="PROSITE" id="PS51068">
    <property type="entry name" value="FPG_CAT"/>
    <property type="match status" value="1"/>
</dbReference>
<dbReference type="SUPFAM" id="SSF81624">
    <property type="entry name" value="N-terminal domain of MutM-like DNA repair proteins"/>
    <property type="match status" value="1"/>
</dbReference>
<dbReference type="PANTHER" id="PTHR42697">
    <property type="entry name" value="ENDONUCLEASE 8"/>
    <property type="match status" value="1"/>
</dbReference>
<name>A0ABV8QZR8_9MICC</name>
<evidence type="ECO:0000256" key="11">
    <source>
        <dbReference type="ARBA" id="ARBA00023239"/>
    </source>
</evidence>
<dbReference type="SMART" id="SM01232">
    <property type="entry name" value="H2TH"/>
    <property type="match status" value="1"/>
</dbReference>
<keyword evidence="10" id="KW-0234">DNA repair</keyword>
<feature type="compositionally biased region" description="Gly residues" evidence="15">
    <location>
        <begin position="104"/>
        <end position="113"/>
    </location>
</feature>
<dbReference type="Proteomes" id="UP001595773">
    <property type="component" value="Unassembled WGS sequence"/>
</dbReference>
<dbReference type="InterPro" id="IPR000214">
    <property type="entry name" value="Znf_DNA_glyclase/AP_lyase"/>
</dbReference>
<evidence type="ECO:0000256" key="2">
    <source>
        <dbReference type="ARBA" id="ARBA00009409"/>
    </source>
</evidence>
<dbReference type="Pfam" id="PF06827">
    <property type="entry name" value="zf-FPG_IleRS"/>
    <property type="match status" value="1"/>
</dbReference>
<feature type="region of interest" description="Disordered" evidence="15">
    <location>
        <begin position="293"/>
        <end position="312"/>
    </location>
</feature>
<keyword evidence="6 14" id="KW-0863">Zinc-finger</keyword>
<keyword evidence="8" id="KW-0862">Zinc</keyword>
<evidence type="ECO:0000313" key="19">
    <source>
        <dbReference type="Proteomes" id="UP001595773"/>
    </source>
</evidence>
<keyword evidence="7" id="KW-0378">Hydrolase</keyword>
<evidence type="ECO:0000259" key="17">
    <source>
        <dbReference type="PROSITE" id="PS51068"/>
    </source>
</evidence>
<keyword evidence="11" id="KW-0456">Lyase</keyword>
<dbReference type="InterPro" id="IPR035937">
    <property type="entry name" value="FPG_N"/>
</dbReference>
<dbReference type="SUPFAM" id="SSF46946">
    <property type="entry name" value="S13-like H2TH domain"/>
    <property type="match status" value="1"/>
</dbReference>
<dbReference type="Pfam" id="PF06831">
    <property type="entry name" value="H2TH"/>
    <property type="match status" value="1"/>
</dbReference>
<keyword evidence="12" id="KW-0511">Multifunctional enzyme</keyword>
<sequence>MPEGHSVHRLARQFNDVFGATTLLVSSPQGKFSAGAALLDGHRLERAQAHGKQMFLYFSQDRIMRVHLGLYGAWDFGGDSTFTGASSIGAPRRVGEREVSAGLAGDGGDGGSDYNGPPEPKGAVRVRLVSDHGWADLRGPTACEVLTPVEVSAVLAKLGPDPLNDPFKDEHGDEDEFVRRIRSSASNIAVLLMKQEIIAGVGNVYRAEVLFRLGIDPRMSGKSLQEEEIRSLWREIRALMKDGVRDGRIITTELIDRPSGTGVAPHSASNPVPRKYDAGAQGAASNLAYQPTGDGLNGDGLNRGGLQPNKEVPREDAHYVYKRNGLPCRHCETAVAMAELAARKLYWCPQCQGSPQP</sequence>
<evidence type="ECO:0000256" key="4">
    <source>
        <dbReference type="ARBA" id="ARBA00022723"/>
    </source>
</evidence>
<reference evidence="19" key="1">
    <citation type="journal article" date="2019" name="Int. J. Syst. Evol. Microbiol.">
        <title>The Global Catalogue of Microorganisms (GCM) 10K type strain sequencing project: providing services to taxonomists for standard genome sequencing and annotation.</title>
        <authorList>
            <consortium name="The Broad Institute Genomics Platform"/>
            <consortium name="The Broad Institute Genome Sequencing Center for Infectious Disease"/>
            <person name="Wu L."/>
            <person name="Ma J."/>
        </authorList>
    </citation>
    <scope>NUCLEOTIDE SEQUENCE [LARGE SCALE GENOMIC DNA]</scope>
    <source>
        <strain evidence="19">CGMCC 1.10698</strain>
    </source>
</reference>
<dbReference type="InterPro" id="IPR012319">
    <property type="entry name" value="FPG_cat"/>
</dbReference>
<dbReference type="InterPro" id="IPR010663">
    <property type="entry name" value="Znf_FPG/IleRS"/>
</dbReference>
<keyword evidence="4" id="KW-0479">Metal-binding</keyword>
<dbReference type="InterPro" id="IPR015886">
    <property type="entry name" value="H2TH_FPG"/>
</dbReference>